<keyword evidence="4" id="KW-1185">Reference proteome</keyword>
<dbReference type="Gene3D" id="2.30.30.440">
    <property type="entry name" value="Domain of unknown function DUF1918"/>
    <property type="match status" value="1"/>
</dbReference>
<protein>
    <submittedName>
        <fullName evidence="3">DUF1918 domain-containing protein</fullName>
    </submittedName>
</protein>
<dbReference type="RefSeq" id="WP_120683661.1">
    <property type="nucleotide sequence ID" value="NZ_RBAL01000019.1"/>
</dbReference>
<dbReference type="Pfam" id="PF08940">
    <property type="entry name" value="DUF1918"/>
    <property type="match status" value="1"/>
</dbReference>
<dbReference type="InterPro" id="IPR015035">
    <property type="entry name" value="DUF1918"/>
</dbReference>
<reference evidence="3 4" key="1">
    <citation type="journal article" date="2014" name="Int. J. Syst. Evol. Microbiol.">
        <title>Streptomyces hoynatensis sp. nov., isolated from deep marine sediment.</title>
        <authorList>
            <person name="Veyisoglu A."/>
            <person name="Sahin N."/>
        </authorList>
    </citation>
    <scope>NUCLEOTIDE SEQUENCE [LARGE SCALE GENOMIC DNA]</scope>
    <source>
        <strain evidence="3 4">KCTC 29097</strain>
    </source>
</reference>
<dbReference type="Proteomes" id="UP000272474">
    <property type="component" value="Unassembled WGS sequence"/>
</dbReference>
<dbReference type="SUPFAM" id="SSF50118">
    <property type="entry name" value="Cell growth inhibitor/plasmid maintenance toxic component"/>
    <property type="match status" value="1"/>
</dbReference>
<dbReference type="OrthoDB" id="4828144at2"/>
<gene>
    <name evidence="3" type="ORF">D7294_25220</name>
</gene>
<proteinExistence type="predicted"/>
<feature type="domain" description="DUF1918" evidence="2">
    <location>
        <begin position="1"/>
        <end position="57"/>
    </location>
</feature>
<comment type="caution">
    <text evidence="3">The sequence shown here is derived from an EMBL/GenBank/DDBJ whole genome shotgun (WGS) entry which is preliminary data.</text>
</comment>
<accession>A0A3A9YQ56</accession>
<feature type="compositionally biased region" description="Basic and acidic residues" evidence="1">
    <location>
        <begin position="29"/>
        <end position="46"/>
    </location>
</feature>
<evidence type="ECO:0000313" key="4">
    <source>
        <dbReference type="Proteomes" id="UP000272474"/>
    </source>
</evidence>
<dbReference type="EMBL" id="RBAL01000019">
    <property type="protein sequence ID" value="RKN38148.1"/>
    <property type="molecule type" value="Genomic_DNA"/>
</dbReference>
<sequence>MQAKTGDRVVTHGRTVGQNDQVSEIVEVLGRDGEPPYRVRSSDGTEKVLSPGPDSVVERGKRRWPRR</sequence>
<feature type="region of interest" description="Disordered" evidence="1">
    <location>
        <begin position="29"/>
        <end position="67"/>
    </location>
</feature>
<evidence type="ECO:0000256" key="1">
    <source>
        <dbReference type="SAM" id="MobiDB-lite"/>
    </source>
</evidence>
<dbReference type="AlphaFoldDB" id="A0A3A9YQ56"/>
<evidence type="ECO:0000313" key="3">
    <source>
        <dbReference type="EMBL" id="RKN38148.1"/>
    </source>
</evidence>
<evidence type="ECO:0000259" key="2">
    <source>
        <dbReference type="Pfam" id="PF08940"/>
    </source>
</evidence>
<organism evidence="3 4">
    <name type="scientific">Streptomyces hoynatensis</name>
    <dbReference type="NCBI Taxonomy" id="1141874"/>
    <lineage>
        <taxon>Bacteria</taxon>
        <taxon>Bacillati</taxon>
        <taxon>Actinomycetota</taxon>
        <taxon>Actinomycetes</taxon>
        <taxon>Kitasatosporales</taxon>
        <taxon>Streptomycetaceae</taxon>
        <taxon>Streptomyces</taxon>
    </lineage>
</organism>
<name>A0A3A9YQ56_9ACTN</name>